<sequence length="195" mass="21079">MPRTLAFDRAEVIRQARAVFWSRGYESASVPELEAATGLSRSSIYNSFGSKRGLFDAAVDSYLEELIRPRLRPLLGPEVAPAALDDYLESIIRAFKQPQSLPAAHGCLLINSAAAPIAHDEQVTQAISAYRAELHSAFSRGLQAASPELPAGLQQLIADSVTGLVIAAFTMVRISQAEAVSLIHAAQKLARMEHQ</sequence>
<evidence type="ECO:0000256" key="2">
    <source>
        <dbReference type="ARBA" id="ARBA00023125"/>
    </source>
</evidence>
<evidence type="ECO:0000313" key="7">
    <source>
        <dbReference type="Proteomes" id="UP000316612"/>
    </source>
</evidence>
<dbReference type="Gene3D" id="1.10.10.60">
    <property type="entry name" value="Homeodomain-like"/>
    <property type="match status" value="1"/>
</dbReference>
<dbReference type="PANTHER" id="PTHR47506">
    <property type="entry name" value="TRANSCRIPTIONAL REGULATORY PROTEIN"/>
    <property type="match status" value="1"/>
</dbReference>
<dbReference type="SUPFAM" id="SSF48498">
    <property type="entry name" value="Tetracyclin repressor-like, C-terminal domain"/>
    <property type="match status" value="1"/>
</dbReference>
<dbReference type="PANTHER" id="PTHR47506:SF1">
    <property type="entry name" value="HTH-TYPE TRANSCRIPTIONAL REGULATOR YJDC"/>
    <property type="match status" value="1"/>
</dbReference>
<dbReference type="Pfam" id="PF00440">
    <property type="entry name" value="TetR_N"/>
    <property type="match status" value="1"/>
</dbReference>
<dbReference type="RefSeq" id="WP_141361320.1">
    <property type="nucleotide sequence ID" value="NZ_BAAAJL010000007.1"/>
</dbReference>
<reference evidence="6 7" key="1">
    <citation type="submission" date="2019-06" db="EMBL/GenBank/DDBJ databases">
        <title>Whole genome shotgun sequence of Glutamicibacter uratoxydans NBRC 15515.</title>
        <authorList>
            <person name="Hosoyama A."/>
            <person name="Uohara A."/>
            <person name="Ohji S."/>
            <person name="Ichikawa N."/>
        </authorList>
    </citation>
    <scope>NUCLEOTIDE SEQUENCE [LARGE SCALE GENOMIC DNA]</scope>
    <source>
        <strain evidence="6 7">NBRC 15515</strain>
    </source>
</reference>
<comment type="caution">
    <text evidence="6">The sequence shown here is derived from an EMBL/GenBank/DDBJ whole genome shotgun (WGS) entry which is preliminary data.</text>
</comment>
<evidence type="ECO:0000256" key="1">
    <source>
        <dbReference type="ARBA" id="ARBA00023015"/>
    </source>
</evidence>
<dbReference type="InterPro" id="IPR001647">
    <property type="entry name" value="HTH_TetR"/>
</dbReference>
<feature type="DNA-binding region" description="H-T-H motif" evidence="4">
    <location>
        <begin position="29"/>
        <end position="48"/>
    </location>
</feature>
<keyword evidence="1" id="KW-0805">Transcription regulation</keyword>
<evidence type="ECO:0000256" key="3">
    <source>
        <dbReference type="ARBA" id="ARBA00023163"/>
    </source>
</evidence>
<dbReference type="SUPFAM" id="SSF46689">
    <property type="entry name" value="Homeodomain-like"/>
    <property type="match status" value="1"/>
</dbReference>
<dbReference type="InterPro" id="IPR009057">
    <property type="entry name" value="Homeodomain-like_sf"/>
</dbReference>
<evidence type="ECO:0000259" key="5">
    <source>
        <dbReference type="PROSITE" id="PS50977"/>
    </source>
</evidence>
<dbReference type="PROSITE" id="PS50977">
    <property type="entry name" value="HTH_TETR_2"/>
    <property type="match status" value="1"/>
</dbReference>
<keyword evidence="7" id="KW-1185">Reference proteome</keyword>
<organism evidence="6 7">
    <name type="scientific">Glutamicibacter uratoxydans</name>
    <name type="common">Arthrobacter uratoxydans</name>
    <dbReference type="NCBI Taxonomy" id="43667"/>
    <lineage>
        <taxon>Bacteria</taxon>
        <taxon>Bacillati</taxon>
        <taxon>Actinomycetota</taxon>
        <taxon>Actinomycetes</taxon>
        <taxon>Micrococcales</taxon>
        <taxon>Micrococcaceae</taxon>
        <taxon>Glutamicibacter</taxon>
    </lineage>
</organism>
<dbReference type="Gene3D" id="1.10.357.10">
    <property type="entry name" value="Tetracycline Repressor, domain 2"/>
    <property type="match status" value="1"/>
</dbReference>
<dbReference type="OrthoDB" id="9805134at2"/>
<dbReference type="InterPro" id="IPR036271">
    <property type="entry name" value="Tet_transcr_reg_TetR-rel_C_sf"/>
</dbReference>
<proteinExistence type="predicted"/>
<keyword evidence="3" id="KW-0804">Transcription</keyword>
<evidence type="ECO:0000256" key="4">
    <source>
        <dbReference type="PROSITE-ProRule" id="PRU00335"/>
    </source>
</evidence>
<keyword evidence="2 4" id="KW-0238">DNA-binding</keyword>
<protein>
    <submittedName>
        <fullName evidence="6">TetR family transcriptional regulator</fullName>
    </submittedName>
</protein>
<feature type="domain" description="HTH tetR-type" evidence="5">
    <location>
        <begin position="6"/>
        <end position="66"/>
    </location>
</feature>
<gene>
    <name evidence="6" type="ORF">AUR04nite_03570</name>
</gene>
<name>A0A4Y4DMG5_GLUUR</name>
<dbReference type="PRINTS" id="PR00455">
    <property type="entry name" value="HTHTETR"/>
</dbReference>
<evidence type="ECO:0000313" key="6">
    <source>
        <dbReference type="EMBL" id="GED04825.1"/>
    </source>
</evidence>
<dbReference type="Proteomes" id="UP000316612">
    <property type="component" value="Unassembled WGS sequence"/>
</dbReference>
<accession>A0A4Y4DMG5</accession>
<dbReference type="EMBL" id="BJNY01000001">
    <property type="protein sequence ID" value="GED04825.1"/>
    <property type="molecule type" value="Genomic_DNA"/>
</dbReference>
<dbReference type="AlphaFoldDB" id="A0A4Y4DMG5"/>
<dbReference type="GO" id="GO:0003677">
    <property type="term" value="F:DNA binding"/>
    <property type="evidence" value="ECO:0007669"/>
    <property type="project" value="UniProtKB-UniRule"/>
</dbReference>